<evidence type="ECO:0000256" key="8">
    <source>
        <dbReference type="ARBA" id="ARBA00023315"/>
    </source>
</evidence>
<feature type="transmembrane region" description="Helical" evidence="13">
    <location>
        <begin position="392"/>
        <end position="412"/>
    </location>
</feature>
<dbReference type="GeneID" id="34525491"/>
<keyword evidence="6 13" id="KW-1133">Transmembrane helix</keyword>
<dbReference type="GO" id="GO:0005789">
    <property type="term" value="C:endoplasmic reticulum membrane"/>
    <property type="evidence" value="ECO:0007669"/>
    <property type="project" value="UniProtKB-SubCell"/>
</dbReference>
<protein>
    <recommendedName>
        <fullName evidence="10">O-acyltransferase</fullName>
    </recommendedName>
</protein>
<evidence type="ECO:0000256" key="10">
    <source>
        <dbReference type="PIRNR" id="PIRNR000439"/>
    </source>
</evidence>
<dbReference type="PANTHER" id="PTHR10408:SF23">
    <property type="entry name" value="STEROL O-ACYLTRANSFERASE 1-RELATED"/>
    <property type="match status" value="1"/>
</dbReference>
<dbReference type="PIRSF" id="PIRSF000439">
    <property type="entry name" value="Oat_ACAT_DAG_ARE"/>
    <property type="match status" value="1"/>
</dbReference>
<evidence type="ECO:0000256" key="7">
    <source>
        <dbReference type="ARBA" id="ARBA00023136"/>
    </source>
</evidence>
<feature type="transmembrane region" description="Helical" evidence="13">
    <location>
        <begin position="208"/>
        <end position="231"/>
    </location>
</feature>
<dbReference type="OrthoDB" id="10039049at2759"/>
<feature type="region of interest" description="Disordered" evidence="12">
    <location>
        <begin position="1"/>
        <end position="41"/>
    </location>
</feature>
<evidence type="ECO:0000256" key="2">
    <source>
        <dbReference type="ARBA" id="ARBA00009010"/>
    </source>
</evidence>
<dbReference type="OMA" id="LMCTLYL"/>
<dbReference type="AlphaFoldDB" id="J7RXJ0"/>
<dbReference type="eggNOG" id="KOG0380">
    <property type="taxonomic scope" value="Eukaryota"/>
</dbReference>
<name>J7RXJ0_HUIN7</name>
<reference evidence="15" key="2">
    <citation type="submission" date="2012-08" db="EMBL/GenBank/DDBJ databases">
        <title>Genome sequence of Kazachstania naganishii.</title>
        <authorList>
            <person name="Gordon J.L."/>
            <person name="Armisen D."/>
            <person name="Proux-Wera E."/>
            <person name="OhEigeartaigh S.S."/>
            <person name="Byrne K.P."/>
            <person name="Wolfe K.H."/>
        </authorList>
    </citation>
    <scope>NUCLEOTIDE SEQUENCE [LARGE SCALE GENOMIC DNA]</scope>
    <source>
        <strain evidence="15">ATCC MYA-139 / BCRC 22969 / CBS 8797 / CCRC 22969 / KCTC 17520 / NBRC 10181 / NCYC 3082</strain>
    </source>
</reference>
<feature type="transmembrane region" description="Helical" evidence="13">
    <location>
        <begin position="572"/>
        <end position="593"/>
    </location>
</feature>
<evidence type="ECO:0000256" key="11">
    <source>
        <dbReference type="PIRSR" id="PIRSR000439-1"/>
    </source>
</evidence>
<evidence type="ECO:0000256" key="13">
    <source>
        <dbReference type="SAM" id="Phobius"/>
    </source>
</evidence>
<comment type="function">
    <text evidence="9">Sterol O-acyltransferase that catalyzes the formation of stery esters.</text>
</comment>
<dbReference type="Pfam" id="PF03062">
    <property type="entry name" value="MBOAT"/>
    <property type="match status" value="1"/>
</dbReference>
<evidence type="ECO:0000256" key="3">
    <source>
        <dbReference type="ARBA" id="ARBA00022679"/>
    </source>
</evidence>
<keyword evidence="5 10" id="KW-0256">Endoplasmic reticulum</keyword>
<evidence type="ECO:0000313" key="14">
    <source>
        <dbReference type="EMBL" id="CCK69802.1"/>
    </source>
</evidence>
<feature type="transmembrane region" description="Helical" evidence="13">
    <location>
        <begin position="545"/>
        <end position="565"/>
    </location>
</feature>
<feature type="transmembrane region" description="Helical" evidence="13">
    <location>
        <begin position="243"/>
        <end position="261"/>
    </location>
</feature>
<keyword evidence="8 10" id="KW-0012">Acyltransferase</keyword>
<feature type="active site" evidence="11">
    <location>
        <position position="532"/>
    </location>
</feature>
<accession>J7RXJ0</accession>
<dbReference type="InterPro" id="IPR004299">
    <property type="entry name" value="MBOAT_fam"/>
</dbReference>
<dbReference type="KEGG" id="kng:KNAG_0D00500"/>
<keyword evidence="3 10" id="KW-0808">Transferase</keyword>
<sequence length="595" mass="69118">MAVTERSSITDDLGDDEVQATRAASAASVDDESTNPPNDAHLQRHIAVLKDKIAARYRQGKKQRKGDGDGDSSPAFISYFDDVDFHIRSSILDGSITEPFQLHFKGPTLEAEIKTRERARRQLIRENILSRKLSGGGDDRDGDDAQEQLQKEVPFDNSPLPTSFSGLYVATWMAVGLSVVKFVLDYYWDSHHRFMQWEVVDTMTTGLFRVAAMDAAMYLATYVVFSVQWLCKHRVLKWYNAGWWIVALYEPLFVVAFIYINDQVLEFHWIARIFLFLHSLVLLMKMHSFAFYNGYLWSIHNELQEDRASLARLQDIAAVSDDKAIETTRSTLNKSLEFCRFELESQSIGGVSFPQTITVKNYFMFTMFPTLVYQSEYPRTEKIRWHYVVEKLFAIFGTIFVMIVTAQVFMYPVVLRCTAVRESQWTSWFERLVTWSGLLVDILPSFIAIYLLDFYLIWDAILNCIAELTMFGDRYFYGDWWNCVTWDEFSRIWNVPVYKFLLRHVYHSSISTLKLSKQQATFMTFFISSVVHEMAMYVIFKRLRFYLFCFQMLQLPLVAISNCAFFRGKPIIGNVIFWIGICIGPGLMCTLYLTI</sequence>
<feature type="transmembrane region" description="Helical" evidence="13">
    <location>
        <begin position="167"/>
        <end position="188"/>
    </location>
</feature>
<proteinExistence type="inferred from homology"/>
<keyword evidence="7 10" id="KW-0472">Membrane</keyword>
<comment type="subcellular location">
    <subcellularLocation>
        <location evidence="1 10">Endoplasmic reticulum membrane</location>
        <topology evidence="1 10">Multi-pass membrane protein</topology>
    </subcellularLocation>
</comment>
<dbReference type="HOGENOM" id="CLU_018190_2_1_1"/>
<dbReference type="PANTHER" id="PTHR10408">
    <property type="entry name" value="STEROL O-ACYLTRANSFERASE"/>
    <property type="match status" value="1"/>
</dbReference>
<evidence type="ECO:0000256" key="12">
    <source>
        <dbReference type="SAM" id="MobiDB-lite"/>
    </source>
</evidence>
<dbReference type="GO" id="GO:0008204">
    <property type="term" value="P:ergosterol metabolic process"/>
    <property type="evidence" value="ECO:0007669"/>
    <property type="project" value="EnsemblFungi"/>
</dbReference>
<evidence type="ECO:0000256" key="6">
    <source>
        <dbReference type="ARBA" id="ARBA00022989"/>
    </source>
</evidence>
<evidence type="ECO:0000256" key="1">
    <source>
        <dbReference type="ARBA" id="ARBA00004477"/>
    </source>
</evidence>
<evidence type="ECO:0000313" key="15">
    <source>
        <dbReference type="Proteomes" id="UP000006310"/>
    </source>
</evidence>
<dbReference type="Proteomes" id="UP000006310">
    <property type="component" value="Chromosome 4"/>
</dbReference>
<dbReference type="RefSeq" id="XP_022464048.1">
    <property type="nucleotide sequence ID" value="XM_022607455.1"/>
</dbReference>
<gene>
    <name evidence="14" type="primary">KNAG0D00500</name>
    <name evidence="14" type="ordered locus">KNAG_0D00500</name>
</gene>
<keyword evidence="4 13" id="KW-0812">Transmembrane</keyword>
<organism evidence="14 15">
    <name type="scientific">Huiozyma naganishii (strain ATCC MYA-139 / BCRC 22969 / CBS 8797 / KCTC 17520 / NBRC 10181 / NCYC 3082 / Yp74L-3)</name>
    <name type="common">Yeast</name>
    <name type="synonym">Kazachstania naganishii</name>
    <dbReference type="NCBI Taxonomy" id="1071383"/>
    <lineage>
        <taxon>Eukaryota</taxon>
        <taxon>Fungi</taxon>
        <taxon>Dikarya</taxon>
        <taxon>Ascomycota</taxon>
        <taxon>Saccharomycotina</taxon>
        <taxon>Saccharomycetes</taxon>
        <taxon>Saccharomycetales</taxon>
        <taxon>Saccharomycetaceae</taxon>
        <taxon>Huiozyma</taxon>
    </lineage>
</organism>
<feature type="transmembrane region" description="Helical" evidence="13">
    <location>
        <begin position="432"/>
        <end position="452"/>
    </location>
</feature>
<dbReference type="STRING" id="1071383.J7RXJ0"/>
<evidence type="ECO:0000256" key="4">
    <source>
        <dbReference type="ARBA" id="ARBA00022692"/>
    </source>
</evidence>
<evidence type="ECO:0000256" key="5">
    <source>
        <dbReference type="ARBA" id="ARBA00022824"/>
    </source>
</evidence>
<evidence type="ECO:0000256" key="9">
    <source>
        <dbReference type="ARBA" id="ARBA00023568"/>
    </source>
</evidence>
<keyword evidence="15" id="KW-1185">Reference proteome</keyword>
<comment type="similarity">
    <text evidence="2 10">Belongs to the membrane-bound acyltransferase family. Sterol o-acyltransferase subfamily.</text>
</comment>
<reference evidence="14 15" key="1">
    <citation type="journal article" date="2011" name="Proc. Natl. Acad. Sci. U.S.A.">
        <title>Evolutionary erosion of yeast sex chromosomes by mating-type switching accidents.</title>
        <authorList>
            <person name="Gordon J.L."/>
            <person name="Armisen D."/>
            <person name="Proux-Wera E."/>
            <person name="Oheigeartaigh S.S."/>
            <person name="Byrne K.P."/>
            <person name="Wolfe K.H."/>
        </authorList>
    </citation>
    <scope>NUCLEOTIDE SEQUENCE [LARGE SCALE GENOMIC DNA]</scope>
    <source>
        <strain evidence="15">ATCC MYA-139 / BCRC 22969 / CBS 8797 / CCRC 22969 / KCTC 17520 / NBRC 10181 / NCYC 3082</strain>
    </source>
</reference>
<dbReference type="EMBL" id="HE978317">
    <property type="protein sequence ID" value="CCK69802.1"/>
    <property type="molecule type" value="Genomic_DNA"/>
</dbReference>
<dbReference type="InterPro" id="IPR014371">
    <property type="entry name" value="Oat_ACAT_DAG_ARE"/>
</dbReference>
<dbReference type="GO" id="GO:0034737">
    <property type="term" value="F:ergosterol O-acyltransferase activity"/>
    <property type="evidence" value="ECO:0007669"/>
    <property type="project" value="EnsemblFungi"/>
</dbReference>